<dbReference type="PROSITE" id="PS50144">
    <property type="entry name" value="MATH"/>
    <property type="match status" value="1"/>
</dbReference>
<feature type="coiled-coil region" evidence="7">
    <location>
        <begin position="442"/>
        <end position="469"/>
    </location>
</feature>
<evidence type="ECO:0000256" key="8">
    <source>
        <dbReference type="SAM" id="MobiDB-lite"/>
    </source>
</evidence>
<evidence type="ECO:0000256" key="1">
    <source>
        <dbReference type="ARBA" id="ARBA00004245"/>
    </source>
</evidence>
<keyword evidence="4" id="KW-0493">Microtubule</keyword>
<protein>
    <recommendedName>
        <fullName evidence="9">MATH domain-containing protein</fullName>
    </recommendedName>
</protein>
<dbReference type="PANTHER" id="PTHR46236:SF35">
    <property type="entry name" value="MATH DOMAIN-CONTAINING PROTEIN"/>
    <property type="match status" value="1"/>
</dbReference>
<dbReference type="CDD" id="cd00121">
    <property type="entry name" value="MATH"/>
    <property type="match status" value="1"/>
</dbReference>
<evidence type="ECO:0000256" key="7">
    <source>
        <dbReference type="SAM" id="Coils"/>
    </source>
</evidence>
<feature type="region of interest" description="Disordered" evidence="8">
    <location>
        <begin position="347"/>
        <end position="367"/>
    </location>
</feature>
<dbReference type="InterPro" id="IPR002083">
    <property type="entry name" value="MATH/TRAF_dom"/>
</dbReference>
<accession>A0AAU9S0V9</accession>
<reference evidence="10 11" key="1">
    <citation type="submission" date="2022-03" db="EMBL/GenBank/DDBJ databases">
        <authorList>
            <person name="Nunn A."/>
            <person name="Chopra R."/>
            <person name="Nunn A."/>
            <person name="Contreras Garrido A."/>
        </authorList>
    </citation>
    <scope>NUCLEOTIDE SEQUENCE [LARGE SCALE GENOMIC DNA]</scope>
</reference>
<sequence length="500" mass="57086">MTVILFNCLSYFCDSTRRSDLLWNEQRLRQRNQLVTAMIDQRERRRARLCNGDYLSLYLELAPGSSPPGWTRNVQFTFTLVNSLWPNPKPNKVLGGQCCFDAKKSIWGFGKFLSLDKLRDERRGFLVKVKVLRATVSQMGPVSITALFQSCKEGNQASDASVWKQETENASNENNASEESADDDDTSEEGSDDDDDDDASSPGSDDGAPKEDVDDEFSSLRFQPVKETVDVNGFEVLASQNLLSVYSRYTQTDYECSTTADYAAKETGALQDAKTKLETEVDELTSNLELEKQMRMEIVEAKSKHYTIKLELRETQETKSAEISSLQSALQDLQLEMGNDLSAENEQLKELASSLRKNDDESERTPTAEAPVINQTAVNKLKAENQQLKKIDALDRKHDETSSNITEQLKENVSSDHEMKVRKPLTEIQEFNHHVEHRAVERADFVQKIKEKENQYKRYREESEAAKMVEEERFLKQMRKTMVCLTSTNPSYLRSNFQFD</sequence>
<evidence type="ECO:0000259" key="9">
    <source>
        <dbReference type="PROSITE" id="PS50144"/>
    </source>
</evidence>
<dbReference type="Proteomes" id="UP000836841">
    <property type="component" value="Chromosome 3"/>
</dbReference>
<evidence type="ECO:0000256" key="2">
    <source>
        <dbReference type="ARBA" id="ARBA00005885"/>
    </source>
</evidence>
<feature type="compositionally biased region" description="Low complexity" evidence="8">
    <location>
        <begin position="168"/>
        <end position="178"/>
    </location>
</feature>
<feature type="domain" description="MATH" evidence="9">
    <location>
        <begin position="1"/>
        <end position="137"/>
    </location>
</feature>
<name>A0AAU9S0V9_THLAR</name>
<dbReference type="InterPro" id="IPR008974">
    <property type="entry name" value="TRAF-like"/>
</dbReference>
<dbReference type="SUPFAM" id="SSF49599">
    <property type="entry name" value="TRAF domain-like"/>
    <property type="match status" value="1"/>
</dbReference>
<dbReference type="Pfam" id="PF22486">
    <property type="entry name" value="MATH_2"/>
    <property type="match status" value="1"/>
</dbReference>
<feature type="region of interest" description="Disordered" evidence="8">
    <location>
        <begin position="159"/>
        <end position="215"/>
    </location>
</feature>
<proteinExistence type="inferred from homology"/>
<dbReference type="InterPro" id="IPR027329">
    <property type="entry name" value="TPX2_C"/>
</dbReference>
<keyword evidence="6" id="KW-0206">Cytoskeleton</keyword>
<comment type="subcellular location">
    <subcellularLocation>
        <location evidence="1">Cytoplasm</location>
        <location evidence="1">Cytoskeleton</location>
    </subcellularLocation>
</comment>
<dbReference type="EMBL" id="OU466859">
    <property type="protein sequence ID" value="CAH2054860.1"/>
    <property type="molecule type" value="Genomic_DNA"/>
</dbReference>
<dbReference type="GO" id="GO:0005874">
    <property type="term" value="C:microtubule"/>
    <property type="evidence" value="ECO:0007669"/>
    <property type="project" value="UniProtKB-KW"/>
</dbReference>
<dbReference type="Gene3D" id="2.60.210.10">
    <property type="entry name" value="Apoptosis, Tumor Necrosis Factor Receptor Associated Protein 2, Chain A"/>
    <property type="match status" value="1"/>
</dbReference>
<evidence type="ECO:0000256" key="4">
    <source>
        <dbReference type="ARBA" id="ARBA00022701"/>
    </source>
</evidence>
<feature type="compositionally biased region" description="Basic and acidic residues" evidence="8">
    <location>
        <begin position="356"/>
        <end position="366"/>
    </location>
</feature>
<evidence type="ECO:0000256" key="6">
    <source>
        <dbReference type="ARBA" id="ARBA00023212"/>
    </source>
</evidence>
<dbReference type="PANTHER" id="PTHR46236">
    <property type="entry name" value="TRAF-LIKE SUPERFAMILY PROTEIN"/>
    <property type="match status" value="1"/>
</dbReference>
<feature type="compositionally biased region" description="Acidic residues" evidence="8">
    <location>
        <begin position="179"/>
        <end position="199"/>
    </location>
</feature>
<organism evidence="10 11">
    <name type="scientific">Thlaspi arvense</name>
    <name type="common">Field penny-cress</name>
    <dbReference type="NCBI Taxonomy" id="13288"/>
    <lineage>
        <taxon>Eukaryota</taxon>
        <taxon>Viridiplantae</taxon>
        <taxon>Streptophyta</taxon>
        <taxon>Embryophyta</taxon>
        <taxon>Tracheophyta</taxon>
        <taxon>Spermatophyta</taxon>
        <taxon>Magnoliopsida</taxon>
        <taxon>eudicotyledons</taxon>
        <taxon>Gunneridae</taxon>
        <taxon>Pentapetalae</taxon>
        <taxon>rosids</taxon>
        <taxon>malvids</taxon>
        <taxon>Brassicales</taxon>
        <taxon>Brassicaceae</taxon>
        <taxon>Thlaspideae</taxon>
        <taxon>Thlaspi</taxon>
    </lineage>
</organism>
<comment type="similarity">
    <text evidence="2">Belongs to the TPX2 family.</text>
</comment>
<keyword evidence="5 7" id="KW-0175">Coiled coil</keyword>
<evidence type="ECO:0000313" key="10">
    <source>
        <dbReference type="EMBL" id="CAH2054860.1"/>
    </source>
</evidence>
<keyword evidence="11" id="KW-1185">Reference proteome</keyword>
<evidence type="ECO:0000256" key="5">
    <source>
        <dbReference type="ARBA" id="ARBA00023054"/>
    </source>
</evidence>
<dbReference type="AlphaFoldDB" id="A0AAU9S0V9"/>
<dbReference type="InterPro" id="IPR050804">
    <property type="entry name" value="MCC"/>
</dbReference>
<evidence type="ECO:0000313" key="11">
    <source>
        <dbReference type="Proteomes" id="UP000836841"/>
    </source>
</evidence>
<keyword evidence="3" id="KW-0963">Cytoplasm</keyword>
<dbReference type="Pfam" id="PF06886">
    <property type="entry name" value="TPX2"/>
    <property type="match status" value="1"/>
</dbReference>
<gene>
    <name evidence="10" type="ORF">TAV2_LOCUS10449</name>
</gene>
<evidence type="ECO:0000256" key="3">
    <source>
        <dbReference type="ARBA" id="ARBA00022490"/>
    </source>
</evidence>